<dbReference type="EMBL" id="QJKJ01001322">
    <property type="protein sequence ID" value="RDY08220.1"/>
    <property type="molecule type" value="Genomic_DNA"/>
</dbReference>
<dbReference type="Proteomes" id="UP000257109">
    <property type="component" value="Unassembled WGS sequence"/>
</dbReference>
<dbReference type="AlphaFoldDB" id="A0A371HZJ4"/>
<sequence>MIRRSIKERRHAIPDDYIVFLQEHEDDIGLTKDDPINFCQAMQSSNSQKWIDAMKDKIKPMQDNDIWDFVELSEGVKPIGCKWLFKTKKDSKGYIERLPVNGITNSIKSLPHVVLRQMYLSDLRMQHWKINKVDG</sequence>
<name>A0A371HZJ4_MUCPR</name>
<evidence type="ECO:0000313" key="2">
    <source>
        <dbReference type="Proteomes" id="UP000257109"/>
    </source>
</evidence>
<proteinExistence type="predicted"/>
<keyword evidence="2" id="KW-1185">Reference proteome</keyword>
<comment type="caution">
    <text evidence="1">The sequence shown here is derived from an EMBL/GenBank/DDBJ whole genome shotgun (WGS) entry which is preliminary data.</text>
</comment>
<gene>
    <name evidence="1" type="ORF">CR513_07571</name>
</gene>
<reference evidence="1" key="1">
    <citation type="submission" date="2018-05" db="EMBL/GenBank/DDBJ databases">
        <title>Draft genome of Mucuna pruriens seed.</title>
        <authorList>
            <person name="Nnadi N.E."/>
            <person name="Vos R."/>
            <person name="Hasami M.H."/>
            <person name="Devisetty U.K."/>
            <person name="Aguiy J.C."/>
        </authorList>
    </citation>
    <scope>NUCLEOTIDE SEQUENCE [LARGE SCALE GENOMIC DNA]</scope>
    <source>
        <strain evidence="1">JCA_2017</strain>
    </source>
</reference>
<accession>A0A371HZJ4</accession>
<feature type="non-terminal residue" evidence="1">
    <location>
        <position position="1"/>
    </location>
</feature>
<evidence type="ECO:0000313" key="1">
    <source>
        <dbReference type="EMBL" id="RDY08220.1"/>
    </source>
</evidence>
<protein>
    <recommendedName>
        <fullName evidence="3">Reverse transcriptase Ty1/copia-type domain-containing protein</fullName>
    </recommendedName>
</protein>
<organism evidence="1 2">
    <name type="scientific">Mucuna pruriens</name>
    <name type="common">Velvet bean</name>
    <name type="synonym">Dolichos pruriens</name>
    <dbReference type="NCBI Taxonomy" id="157652"/>
    <lineage>
        <taxon>Eukaryota</taxon>
        <taxon>Viridiplantae</taxon>
        <taxon>Streptophyta</taxon>
        <taxon>Embryophyta</taxon>
        <taxon>Tracheophyta</taxon>
        <taxon>Spermatophyta</taxon>
        <taxon>Magnoliopsida</taxon>
        <taxon>eudicotyledons</taxon>
        <taxon>Gunneridae</taxon>
        <taxon>Pentapetalae</taxon>
        <taxon>rosids</taxon>
        <taxon>fabids</taxon>
        <taxon>Fabales</taxon>
        <taxon>Fabaceae</taxon>
        <taxon>Papilionoideae</taxon>
        <taxon>50 kb inversion clade</taxon>
        <taxon>NPAAA clade</taxon>
        <taxon>indigoferoid/millettioid clade</taxon>
        <taxon>Phaseoleae</taxon>
        <taxon>Mucuna</taxon>
    </lineage>
</organism>
<dbReference type="OrthoDB" id="411615at2759"/>
<evidence type="ECO:0008006" key="3">
    <source>
        <dbReference type="Google" id="ProtNLM"/>
    </source>
</evidence>